<gene>
    <name evidence="2" type="ORF">BJP25_11140</name>
</gene>
<evidence type="ECO:0000313" key="2">
    <source>
        <dbReference type="EMBL" id="OLR94318.1"/>
    </source>
</evidence>
<reference evidence="2 3" key="1">
    <citation type="submission" date="2016-10" db="EMBL/GenBank/DDBJ databases">
        <title>The Draft Genome Sequence of Actinokineospora bangkokensis 44EHWT reveals the biosynthetic pathway of antifungal compounds Thailandins with unusual extender unit butylmalonyl-CoA.</title>
        <authorList>
            <person name="Greule A."/>
            <person name="Intra B."/>
            <person name="Flemming S."/>
            <person name="Rommel M.G."/>
            <person name="Panbangred W."/>
            <person name="Bechthold A."/>
        </authorList>
    </citation>
    <scope>NUCLEOTIDE SEQUENCE [LARGE SCALE GENOMIC DNA]</scope>
    <source>
        <strain evidence="2 3">44EHW</strain>
    </source>
</reference>
<dbReference type="InterPro" id="IPR032330">
    <property type="entry name" value="EF-G-binding_C"/>
</dbReference>
<dbReference type="Pfam" id="PF16571">
    <property type="entry name" value="FBP_C"/>
    <property type="match status" value="1"/>
</dbReference>
<evidence type="ECO:0000259" key="1">
    <source>
        <dbReference type="Pfam" id="PF16571"/>
    </source>
</evidence>
<dbReference type="STRING" id="1193682.BJP25_11140"/>
<feature type="domain" description="Elongation factor G-binding protein C-terminal treble-clef zinc-finger" evidence="1">
    <location>
        <begin position="8"/>
        <end position="162"/>
    </location>
</feature>
<evidence type="ECO:0000313" key="3">
    <source>
        <dbReference type="Proteomes" id="UP000186040"/>
    </source>
</evidence>
<comment type="caution">
    <text evidence="2">The sequence shown here is derived from an EMBL/GenBank/DDBJ whole genome shotgun (WGS) entry which is preliminary data.</text>
</comment>
<protein>
    <recommendedName>
        <fullName evidence="1">Elongation factor G-binding protein C-terminal treble-clef zinc-finger domain-containing protein</fullName>
    </recommendedName>
</protein>
<dbReference type="OrthoDB" id="4171838at2"/>
<keyword evidence="3" id="KW-1185">Reference proteome</keyword>
<sequence>MHQLTEPEIRASFANCSKGEAKRLPVPKPLEAVPWADLDFFGWRDQGAPTRAYLVASWNDRIVGLTLAVPPKGATSFVRTSVCSLCMTTHSSTGVALFSARKAGEAGRQGNTRGTYICSDLACSLYLRGKLKPEMVQPTETLTLDERILRVRINLDKFLDGVLEG</sequence>
<dbReference type="EMBL" id="MKQR01000007">
    <property type="protein sequence ID" value="OLR94318.1"/>
    <property type="molecule type" value="Genomic_DNA"/>
</dbReference>
<name>A0A1Q9LQL8_9PSEU</name>
<proteinExistence type="predicted"/>
<organism evidence="2 3">
    <name type="scientific">Actinokineospora bangkokensis</name>
    <dbReference type="NCBI Taxonomy" id="1193682"/>
    <lineage>
        <taxon>Bacteria</taxon>
        <taxon>Bacillati</taxon>
        <taxon>Actinomycetota</taxon>
        <taxon>Actinomycetes</taxon>
        <taxon>Pseudonocardiales</taxon>
        <taxon>Pseudonocardiaceae</taxon>
        <taxon>Actinokineospora</taxon>
    </lineage>
</organism>
<accession>A0A1Q9LQL8</accession>
<dbReference type="Proteomes" id="UP000186040">
    <property type="component" value="Unassembled WGS sequence"/>
</dbReference>
<dbReference type="AlphaFoldDB" id="A0A1Q9LQL8"/>
<dbReference type="RefSeq" id="WP_075973701.1">
    <property type="nucleotide sequence ID" value="NZ_MKQR01000007.1"/>
</dbReference>